<dbReference type="GO" id="GO:0008270">
    <property type="term" value="F:zinc ion binding"/>
    <property type="evidence" value="ECO:0007669"/>
    <property type="project" value="UniProtKB-KW"/>
</dbReference>
<dbReference type="GO" id="GO:0000981">
    <property type="term" value="F:DNA-binding transcription factor activity, RNA polymerase II-specific"/>
    <property type="evidence" value="ECO:0007669"/>
    <property type="project" value="TreeGrafter"/>
</dbReference>
<evidence type="ECO:0000256" key="5">
    <source>
        <dbReference type="SAM" id="MobiDB-lite"/>
    </source>
</evidence>
<dbReference type="PANTHER" id="PTHR10237">
    <property type="entry name" value="DEFORMED EPIDERMAL AUTOREGULATORY FACTOR 1 HOMOLOG SUPPRESSIN"/>
    <property type="match status" value="1"/>
</dbReference>
<dbReference type="Gene3D" id="6.10.140.2220">
    <property type="match status" value="1"/>
</dbReference>
<evidence type="ECO:0000256" key="2">
    <source>
        <dbReference type="ARBA" id="ARBA00022771"/>
    </source>
</evidence>
<protein>
    <submittedName>
        <fullName evidence="7">Mevalonyl-coenzyme A hydratase sidH )</fullName>
        <ecNumber evidence="7">4.2.1.-</ecNumber>
    </submittedName>
</protein>
<sequence length="879" mass="96324">MVAPWTTSIMELNREEYTDCGAPSRFDVIDTSNLCDHLGMFNMLISAAPLLAVSPSSVLYTETLLTHAADPSTELELKLFASLPIVATLLDLAPVDALSGFTTRCNTHELLLSATMHGDEGNMRQHHQILTWRRPTSGDPSASSGPRTPMSFDTRQLAKLLHTIYAHVYKSEDPMSLFGTDRGNMLGTIKRGSSTCPSREAIVVLFDLIRTGLRLSSDQCSDIVAAFLALRSQDPTPTRMFDRLGDSELHAQLYRYGLYTAPGLDRVRRPATGRLSHWTSIPPLVRVFLTVPRTQFARLERMGASVPTPWLRCAIGTPQGEHIFQSVDAAFGTLTDTGNAPEPWQALSFREEADGQKKGSDLVVSFVVPSRVLVEAPASAIYIALTVRADPLVARILTPVLGLSLSVYRASLDDTDDVHLLPEQPLQSRGRPVSKPISPEGSDGINAFGRQQPVRVDLDGEGKRVISLTAKLEITNAAAQAAFAGGTSPDVSQCSPCAMQVVLGGCTQTLSYPMPIVGSRRKVRLARKSSYIDVVVPVAIPFLEPDGLKVNPFPVIRANTSLSPWNVHRVFLDSLPVLNLSKASIPQLQEWYNPHVGSQLCVRERAAIKDPARSDVLANIKETIHCIMMRFAGTQGSTAPSRTFALRDDASGDCDTLLFVDTLRFDLSAHAMVCDAFVLLLAHVLMPRVEPALQLLLRRGGIENVKLYGHEMRGWKRLLPALVERCRASWAHGADCAYAKQGRIPLELELSEGDPLCACGRGKDVEGMQKDAVWKRFAPFVTRIALSPLFAVSYLEPVFEGLGREIQKAKDFTRAARTPREADGKLGVVSSSLVRCKKCAKEESDAVKLRMCSRCKTASYCSEACQKGDWRSHKLQCGK</sequence>
<dbReference type="SUPFAM" id="SSF144232">
    <property type="entry name" value="HIT/MYND zinc finger-like"/>
    <property type="match status" value="1"/>
</dbReference>
<evidence type="ECO:0000259" key="6">
    <source>
        <dbReference type="PROSITE" id="PS50865"/>
    </source>
</evidence>
<keyword evidence="1" id="KW-0479">Metal-binding</keyword>
<evidence type="ECO:0000313" key="7">
    <source>
        <dbReference type="EMBL" id="VWP01589.1"/>
    </source>
</evidence>
<feature type="region of interest" description="Disordered" evidence="5">
    <location>
        <begin position="426"/>
        <end position="448"/>
    </location>
</feature>
<dbReference type="PROSITE" id="PS50865">
    <property type="entry name" value="ZF_MYND_2"/>
    <property type="match status" value="1"/>
</dbReference>
<dbReference type="Pfam" id="PF01753">
    <property type="entry name" value="zf-MYND"/>
    <property type="match status" value="1"/>
</dbReference>
<evidence type="ECO:0000256" key="3">
    <source>
        <dbReference type="ARBA" id="ARBA00022833"/>
    </source>
</evidence>
<dbReference type="GO" id="GO:0016829">
    <property type="term" value="F:lyase activity"/>
    <property type="evidence" value="ECO:0007669"/>
    <property type="project" value="UniProtKB-KW"/>
</dbReference>
<reference evidence="7" key="1">
    <citation type="submission" date="2019-10" db="EMBL/GenBank/DDBJ databases">
        <authorList>
            <person name="Nor Muhammad N."/>
        </authorList>
    </citation>
    <scope>NUCLEOTIDE SEQUENCE</scope>
</reference>
<dbReference type="InterPro" id="IPR024119">
    <property type="entry name" value="TF_DEAF-1"/>
</dbReference>
<dbReference type="EMBL" id="LR729496">
    <property type="protein sequence ID" value="VWP01589.1"/>
    <property type="molecule type" value="Genomic_DNA"/>
</dbReference>
<gene>
    <name evidence="7" type="primary">Q4WF54</name>
</gene>
<accession>A0A5K1K866</accession>
<proteinExistence type="predicted"/>
<dbReference type="GO" id="GO:0005634">
    <property type="term" value="C:nucleus"/>
    <property type="evidence" value="ECO:0007669"/>
    <property type="project" value="TreeGrafter"/>
</dbReference>
<keyword evidence="3" id="KW-0862">Zinc</keyword>
<evidence type="ECO:0000256" key="4">
    <source>
        <dbReference type="PROSITE-ProRule" id="PRU00134"/>
    </source>
</evidence>
<dbReference type="EC" id="4.2.1.-" evidence="7"/>
<dbReference type="AlphaFoldDB" id="A0A5K1K866"/>
<keyword evidence="7" id="KW-0456">Lyase</keyword>
<dbReference type="InterPro" id="IPR002893">
    <property type="entry name" value="Znf_MYND"/>
</dbReference>
<dbReference type="PROSITE" id="PS01360">
    <property type="entry name" value="ZF_MYND_1"/>
    <property type="match status" value="1"/>
</dbReference>
<feature type="domain" description="MYND-type" evidence="6">
    <location>
        <begin position="836"/>
        <end position="877"/>
    </location>
</feature>
<organism evidence="7">
    <name type="scientific">Ganoderma boninense</name>
    <dbReference type="NCBI Taxonomy" id="34458"/>
    <lineage>
        <taxon>Eukaryota</taxon>
        <taxon>Fungi</taxon>
        <taxon>Dikarya</taxon>
        <taxon>Basidiomycota</taxon>
        <taxon>Agaricomycotina</taxon>
        <taxon>Agaricomycetes</taxon>
        <taxon>Polyporales</taxon>
        <taxon>Polyporaceae</taxon>
        <taxon>Ganoderma</taxon>
    </lineage>
</organism>
<keyword evidence="2 4" id="KW-0863">Zinc-finger</keyword>
<name>A0A5K1K866_9APHY</name>
<evidence type="ECO:0000256" key="1">
    <source>
        <dbReference type="ARBA" id="ARBA00022723"/>
    </source>
</evidence>
<dbReference type="PANTHER" id="PTHR10237:SF15">
    <property type="entry name" value="LD37257P"/>
    <property type="match status" value="1"/>
</dbReference>